<evidence type="ECO:0000256" key="10">
    <source>
        <dbReference type="ARBA" id="ARBA00023163"/>
    </source>
</evidence>
<name>A0A8C5L769_JACJA</name>
<dbReference type="GO" id="GO:0005737">
    <property type="term" value="C:cytoplasm"/>
    <property type="evidence" value="ECO:0007669"/>
    <property type="project" value="UniProtKB-SubCell"/>
</dbReference>
<evidence type="ECO:0000256" key="2">
    <source>
        <dbReference type="ARBA" id="ARBA00004496"/>
    </source>
</evidence>
<comment type="subcellular location">
    <subcellularLocation>
        <location evidence="2">Cytoplasm</location>
    </subcellularLocation>
    <subcellularLocation>
        <location evidence="1">Nucleus</location>
    </subcellularLocation>
</comment>
<feature type="domain" description="C2H2-type" evidence="14">
    <location>
        <begin position="304"/>
        <end position="329"/>
    </location>
</feature>
<proteinExistence type="predicted"/>
<dbReference type="FunFam" id="3.30.160.60:FF:000952">
    <property type="entry name" value="RE1-silencing transcription factor B"/>
    <property type="match status" value="1"/>
</dbReference>
<keyword evidence="9" id="KW-0805">Transcription regulation</keyword>
<evidence type="ECO:0000256" key="7">
    <source>
        <dbReference type="ARBA" id="ARBA00022771"/>
    </source>
</evidence>
<evidence type="ECO:0000259" key="14">
    <source>
        <dbReference type="PROSITE" id="PS50157"/>
    </source>
</evidence>
<dbReference type="GO" id="GO:0005634">
    <property type="term" value="C:nucleus"/>
    <property type="evidence" value="ECO:0007669"/>
    <property type="project" value="UniProtKB-SubCell"/>
</dbReference>
<evidence type="ECO:0000256" key="8">
    <source>
        <dbReference type="ARBA" id="ARBA00022833"/>
    </source>
</evidence>
<dbReference type="SMART" id="SM00355">
    <property type="entry name" value="ZnF_C2H2"/>
    <property type="match status" value="5"/>
</dbReference>
<sequence length="329" mass="36144">MATQVMGQSSGAAGLFSGGGSMGMALPGDMYDLHELSKAELAAPQLIMLANVALTGEVSGGCCDYLVGEERQMAELVPVGESNFSDSDGEGDGLEEAAEVKGAAAASGLADMELAAPLGEVEPPPEPVFEAPAAPAPEAFRADKEAPGPGEERGKAPKAKPFRCKPCQYEAESEEQFVHHIRVHSAKKFFVEESAEKQAKAREPGAEEGDFSKGPIRCDRCGYNTNRYDHYTAHLRHHTRAGGSERVFKCVICTYTTVSEYHWRKHLRNHFPRKVYTCGKCSYFSDRKNNYVQHVRTHTGERPYKCELCPYSSSQKTHLTRHMRTHSGW</sequence>
<evidence type="ECO:0000256" key="12">
    <source>
        <dbReference type="PROSITE-ProRule" id="PRU00042"/>
    </source>
</evidence>
<evidence type="ECO:0000256" key="4">
    <source>
        <dbReference type="ARBA" id="ARBA00022491"/>
    </source>
</evidence>
<organism evidence="15 16">
    <name type="scientific">Jaculus jaculus</name>
    <name type="common">Lesser Egyptian jerboa</name>
    <dbReference type="NCBI Taxonomy" id="51337"/>
    <lineage>
        <taxon>Eukaryota</taxon>
        <taxon>Metazoa</taxon>
        <taxon>Chordata</taxon>
        <taxon>Craniata</taxon>
        <taxon>Vertebrata</taxon>
        <taxon>Euteleostomi</taxon>
        <taxon>Mammalia</taxon>
        <taxon>Eutheria</taxon>
        <taxon>Euarchontoglires</taxon>
        <taxon>Glires</taxon>
        <taxon>Rodentia</taxon>
        <taxon>Myomorpha</taxon>
        <taxon>Dipodoidea</taxon>
        <taxon>Dipodidae</taxon>
        <taxon>Dipodinae</taxon>
        <taxon>Jaculus</taxon>
    </lineage>
</organism>
<dbReference type="GO" id="GO:0001227">
    <property type="term" value="F:DNA-binding transcription repressor activity, RNA polymerase II-specific"/>
    <property type="evidence" value="ECO:0007669"/>
    <property type="project" value="TreeGrafter"/>
</dbReference>
<dbReference type="PANTHER" id="PTHR24403:SF102">
    <property type="entry name" value="RE1-SILENCING TRANSCRIPTION FACTOR"/>
    <property type="match status" value="1"/>
</dbReference>
<keyword evidence="8" id="KW-0862">Zinc</keyword>
<keyword evidence="5" id="KW-0479">Metal-binding</keyword>
<evidence type="ECO:0000256" key="1">
    <source>
        <dbReference type="ARBA" id="ARBA00004123"/>
    </source>
</evidence>
<accession>A0A8C5L769</accession>
<dbReference type="Pfam" id="PF24540">
    <property type="entry name" value="zf-C2H2_REST"/>
    <property type="match status" value="1"/>
</dbReference>
<evidence type="ECO:0000256" key="9">
    <source>
        <dbReference type="ARBA" id="ARBA00023015"/>
    </source>
</evidence>
<dbReference type="PANTHER" id="PTHR24403">
    <property type="entry name" value="ZINC FINGER PROTEIN"/>
    <property type="match status" value="1"/>
</dbReference>
<keyword evidence="3" id="KW-0963">Cytoplasm</keyword>
<dbReference type="Gene3D" id="3.30.160.60">
    <property type="entry name" value="Classic Zinc Finger"/>
    <property type="match status" value="3"/>
</dbReference>
<keyword evidence="6" id="KW-0677">Repeat</keyword>
<dbReference type="InterPro" id="IPR013087">
    <property type="entry name" value="Znf_C2H2_type"/>
</dbReference>
<feature type="domain" description="C2H2-type" evidence="14">
    <location>
        <begin position="276"/>
        <end position="303"/>
    </location>
</feature>
<dbReference type="InterPro" id="IPR057281">
    <property type="entry name" value="Zfn-C2H2_REST"/>
</dbReference>
<keyword evidence="10" id="KW-0804">Transcription</keyword>
<dbReference type="FunFam" id="3.30.160.60:FF:000448">
    <property type="entry name" value="RE1-silencing transcription factor A"/>
    <property type="match status" value="1"/>
</dbReference>
<evidence type="ECO:0000313" key="16">
    <source>
        <dbReference type="Proteomes" id="UP000694385"/>
    </source>
</evidence>
<dbReference type="Ensembl" id="ENSJJAT00000025595.1">
    <property type="protein sequence ID" value="ENSJJAP00000019059.1"/>
    <property type="gene ID" value="ENSJJAG00000020133.1"/>
</dbReference>
<evidence type="ECO:0000256" key="5">
    <source>
        <dbReference type="ARBA" id="ARBA00022723"/>
    </source>
</evidence>
<reference evidence="15" key="2">
    <citation type="submission" date="2025-09" db="UniProtKB">
        <authorList>
            <consortium name="Ensembl"/>
        </authorList>
    </citation>
    <scope>IDENTIFICATION</scope>
</reference>
<dbReference type="GO" id="GO:0045944">
    <property type="term" value="P:positive regulation of transcription by RNA polymerase II"/>
    <property type="evidence" value="ECO:0007669"/>
    <property type="project" value="TreeGrafter"/>
</dbReference>
<keyword evidence="11" id="KW-0539">Nucleus</keyword>
<dbReference type="Proteomes" id="UP000694385">
    <property type="component" value="Unassembled WGS sequence"/>
</dbReference>
<dbReference type="PROSITE" id="PS50157">
    <property type="entry name" value="ZINC_FINGER_C2H2_2"/>
    <property type="match status" value="3"/>
</dbReference>
<evidence type="ECO:0000256" key="6">
    <source>
        <dbReference type="ARBA" id="ARBA00022737"/>
    </source>
</evidence>
<feature type="compositionally biased region" description="Basic and acidic residues" evidence="13">
    <location>
        <begin position="140"/>
        <end position="155"/>
    </location>
</feature>
<feature type="domain" description="C2H2-type" evidence="14">
    <location>
        <begin position="162"/>
        <end position="189"/>
    </location>
</feature>
<keyword evidence="4" id="KW-0678">Repressor</keyword>
<reference evidence="15" key="1">
    <citation type="submission" date="2025-08" db="UniProtKB">
        <authorList>
            <consortium name="Ensembl"/>
        </authorList>
    </citation>
    <scope>IDENTIFICATION</scope>
</reference>
<evidence type="ECO:0000256" key="11">
    <source>
        <dbReference type="ARBA" id="ARBA00023242"/>
    </source>
</evidence>
<dbReference type="InterPro" id="IPR036236">
    <property type="entry name" value="Znf_C2H2_sf"/>
</dbReference>
<keyword evidence="7 12" id="KW-0863">Zinc-finger</keyword>
<dbReference type="AlphaFoldDB" id="A0A8C5L769"/>
<keyword evidence="16" id="KW-1185">Reference proteome</keyword>
<feature type="region of interest" description="Disordered" evidence="13">
    <location>
        <begin position="140"/>
        <end position="160"/>
    </location>
</feature>
<dbReference type="GO" id="GO:0017053">
    <property type="term" value="C:transcription repressor complex"/>
    <property type="evidence" value="ECO:0007669"/>
    <property type="project" value="TreeGrafter"/>
</dbReference>
<dbReference type="GO" id="GO:0008270">
    <property type="term" value="F:zinc ion binding"/>
    <property type="evidence" value="ECO:0007669"/>
    <property type="project" value="UniProtKB-KW"/>
</dbReference>
<dbReference type="GeneTree" id="ENSGT00940000155341"/>
<dbReference type="GO" id="GO:0045665">
    <property type="term" value="P:negative regulation of neuron differentiation"/>
    <property type="evidence" value="ECO:0007669"/>
    <property type="project" value="TreeGrafter"/>
</dbReference>
<dbReference type="FunFam" id="3.30.160.60:FF:002187">
    <property type="entry name" value="RE1-silencing transcription factor"/>
    <property type="match status" value="1"/>
</dbReference>
<dbReference type="Pfam" id="PF00096">
    <property type="entry name" value="zf-C2H2"/>
    <property type="match status" value="1"/>
</dbReference>
<evidence type="ECO:0000256" key="13">
    <source>
        <dbReference type="SAM" id="MobiDB-lite"/>
    </source>
</evidence>
<evidence type="ECO:0000256" key="3">
    <source>
        <dbReference type="ARBA" id="ARBA00022490"/>
    </source>
</evidence>
<protein>
    <recommendedName>
        <fullName evidence="14">C2H2-type domain-containing protein</fullName>
    </recommendedName>
</protein>
<evidence type="ECO:0000313" key="15">
    <source>
        <dbReference type="Ensembl" id="ENSJJAP00000019059.1"/>
    </source>
</evidence>
<dbReference type="SUPFAM" id="SSF57667">
    <property type="entry name" value="beta-beta-alpha zinc fingers"/>
    <property type="match status" value="2"/>
</dbReference>
<dbReference type="InterPro" id="IPR050688">
    <property type="entry name" value="Zinc_finger/UBP_domain"/>
</dbReference>
<dbReference type="GO" id="GO:0000976">
    <property type="term" value="F:transcription cis-regulatory region binding"/>
    <property type="evidence" value="ECO:0007669"/>
    <property type="project" value="TreeGrafter"/>
</dbReference>